<feature type="region of interest" description="Disordered" evidence="1">
    <location>
        <begin position="1"/>
        <end position="60"/>
    </location>
</feature>
<keyword evidence="3" id="KW-1185">Reference proteome</keyword>
<name>A0A8X6NKQ2_NEPPI</name>
<dbReference type="Proteomes" id="UP000887013">
    <property type="component" value="Unassembled WGS sequence"/>
</dbReference>
<reference evidence="2" key="1">
    <citation type="submission" date="2020-08" db="EMBL/GenBank/DDBJ databases">
        <title>Multicomponent nature underlies the extraordinary mechanical properties of spider dragline silk.</title>
        <authorList>
            <person name="Kono N."/>
            <person name="Nakamura H."/>
            <person name="Mori M."/>
            <person name="Yoshida Y."/>
            <person name="Ohtoshi R."/>
            <person name="Malay A.D."/>
            <person name="Moran D.A.P."/>
            <person name="Tomita M."/>
            <person name="Numata K."/>
            <person name="Arakawa K."/>
        </authorList>
    </citation>
    <scope>NUCLEOTIDE SEQUENCE</scope>
</reference>
<sequence>MCNSHFKNKYLYNSPPNPYRSENPPPSPPYCGVKIKASEKKRFKSPTKTSKQPRKDPQFQCRSLTLSLHSTKFPIRIMTFLPPRKNQLKEKSH</sequence>
<dbReference type="EMBL" id="BMAW01010259">
    <property type="protein sequence ID" value="GFT18008.1"/>
    <property type="molecule type" value="Genomic_DNA"/>
</dbReference>
<accession>A0A8X6NKQ2</accession>
<proteinExistence type="predicted"/>
<feature type="compositionally biased region" description="Pro residues" evidence="1">
    <location>
        <begin position="15"/>
        <end position="29"/>
    </location>
</feature>
<evidence type="ECO:0000256" key="1">
    <source>
        <dbReference type="SAM" id="MobiDB-lite"/>
    </source>
</evidence>
<organism evidence="2 3">
    <name type="scientific">Nephila pilipes</name>
    <name type="common">Giant wood spider</name>
    <name type="synonym">Nephila maculata</name>
    <dbReference type="NCBI Taxonomy" id="299642"/>
    <lineage>
        <taxon>Eukaryota</taxon>
        <taxon>Metazoa</taxon>
        <taxon>Ecdysozoa</taxon>
        <taxon>Arthropoda</taxon>
        <taxon>Chelicerata</taxon>
        <taxon>Arachnida</taxon>
        <taxon>Araneae</taxon>
        <taxon>Araneomorphae</taxon>
        <taxon>Entelegynae</taxon>
        <taxon>Araneoidea</taxon>
        <taxon>Nephilidae</taxon>
        <taxon>Nephila</taxon>
    </lineage>
</organism>
<comment type="caution">
    <text evidence="2">The sequence shown here is derived from an EMBL/GenBank/DDBJ whole genome shotgun (WGS) entry which is preliminary data.</text>
</comment>
<dbReference type="AlphaFoldDB" id="A0A8X6NKQ2"/>
<evidence type="ECO:0000313" key="3">
    <source>
        <dbReference type="Proteomes" id="UP000887013"/>
    </source>
</evidence>
<evidence type="ECO:0000313" key="2">
    <source>
        <dbReference type="EMBL" id="GFT18008.1"/>
    </source>
</evidence>
<gene>
    <name evidence="2" type="ORF">NPIL_112771</name>
</gene>
<protein>
    <submittedName>
        <fullName evidence="2">Uncharacterized protein</fullName>
    </submittedName>
</protein>